<reference evidence="3 4" key="2">
    <citation type="submission" date="2019-01" db="EMBL/GenBank/DDBJ databases">
        <title>Tautonia sociabilis, a novel thermotolerant planctomycete of Isosphaeraceae family, isolated from a 4000 m deep subterranean habitat.</title>
        <authorList>
            <person name="Kovaleva O.L."/>
            <person name="Elcheninov A.G."/>
            <person name="Van Heerden E."/>
            <person name="Toshchakov S.V."/>
            <person name="Novikov A."/>
            <person name="Bonch-Osmolovskaya E.A."/>
            <person name="Kublanov I.V."/>
        </authorList>
    </citation>
    <scope>NUCLEOTIDE SEQUENCE [LARGE SCALE GENOMIC DNA]</scope>
    <source>
        <strain evidence="3 4">GM2012</strain>
    </source>
</reference>
<feature type="compositionally biased region" description="Basic residues" evidence="1">
    <location>
        <begin position="496"/>
        <end position="506"/>
    </location>
</feature>
<gene>
    <name evidence="3" type="ORF">TsocGM_04865</name>
</gene>
<reference evidence="3 4" key="1">
    <citation type="submission" date="2018-12" db="EMBL/GenBank/DDBJ databases">
        <authorList>
            <person name="Toschakov S.V."/>
        </authorList>
    </citation>
    <scope>NUCLEOTIDE SEQUENCE [LARGE SCALE GENOMIC DNA]</scope>
    <source>
        <strain evidence="3 4">GM2012</strain>
    </source>
</reference>
<feature type="region of interest" description="Disordered" evidence="1">
    <location>
        <begin position="482"/>
        <end position="512"/>
    </location>
</feature>
<evidence type="ECO:0000259" key="2">
    <source>
        <dbReference type="Pfam" id="PF07607"/>
    </source>
</evidence>
<comment type="caution">
    <text evidence="3">The sequence shown here is derived from an EMBL/GenBank/DDBJ whole genome shotgun (WGS) entry which is preliminary data.</text>
</comment>
<name>A0A432MNN5_9BACT</name>
<dbReference type="InterPro" id="IPR011464">
    <property type="entry name" value="DUF1570"/>
</dbReference>
<proteinExistence type="predicted"/>
<dbReference type="Pfam" id="PF07607">
    <property type="entry name" value="DUF1570"/>
    <property type="match status" value="1"/>
</dbReference>
<evidence type="ECO:0000256" key="1">
    <source>
        <dbReference type="SAM" id="MobiDB-lite"/>
    </source>
</evidence>
<sequence length="512" mass="57620">MLGRGTRVGLLLLLAVAPASSPRPARGELVYFRAGGEVQLPVEKEGDTIRLLRPGGPVVFRSEDVARIVPGHWPAREWPALRDKALAGDASSRYRACWWALERGLTPEAVALLRSSHEADPDLEPVARMVAMLDRLDRPGPEPDLGPLRAVLPEGEFSISRRGRLVLLHQHSQAEADERLALLDRVLTTFYLTFTALGFDLRTPPEPLVSVWFAEEADYLSYLRREAGDAFLTTRGYYHPTRRVVFVYDGRSREDHRDAEQSHRARIDELDRAQAELDRSPPGARIRLAIAGEPPRTLDLEEAAEVIDRLRRDSAREALLRELNRERVDRGAAVHELVHQLVLASGLAPGYDRFPVWLHEGIAMQFEAFRGSEWAGLGEIPGHRLDHWRRLGGPPALLPLIRDEGFGRGYAPDRYAAAWALVHYLRTEHPGRFVSFLDRLRNPSLGVPDRAETAFRTAVASDLSDFRASWVAHLSGLRTPIEESRPAEPAKAPAPRGRRRRRRLPRRVNLVD</sequence>
<dbReference type="Proteomes" id="UP000280296">
    <property type="component" value="Unassembled WGS sequence"/>
</dbReference>
<protein>
    <submittedName>
        <fullName evidence="3">DUF1570 domain-containing protein</fullName>
    </submittedName>
</protein>
<feature type="domain" description="DUF1570" evidence="2">
    <location>
        <begin position="334"/>
        <end position="439"/>
    </location>
</feature>
<organism evidence="3 4">
    <name type="scientific">Tautonia sociabilis</name>
    <dbReference type="NCBI Taxonomy" id="2080755"/>
    <lineage>
        <taxon>Bacteria</taxon>
        <taxon>Pseudomonadati</taxon>
        <taxon>Planctomycetota</taxon>
        <taxon>Planctomycetia</taxon>
        <taxon>Isosphaerales</taxon>
        <taxon>Isosphaeraceae</taxon>
        <taxon>Tautonia</taxon>
    </lineage>
</organism>
<dbReference type="EMBL" id="RYZH01000006">
    <property type="protein sequence ID" value="RUL88930.1"/>
    <property type="molecule type" value="Genomic_DNA"/>
</dbReference>
<dbReference type="AlphaFoldDB" id="A0A432MNN5"/>
<dbReference type="OrthoDB" id="291356at2"/>
<evidence type="ECO:0000313" key="3">
    <source>
        <dbReference type="EMBL" id="RUL88930.1"/>
    </source>
</evidence>
<accession>A0A432MNN5</accession>
<keyword evidence="4" id="KW-1185">Reference proteome</keyword>
<evidence type="ECO:0000313" key="4">
    <source>
        <dbReference type="Proteomes" id="UP000280296"/>
    </source>
</evidence>
<dbReference type="RefSeq" id="WP_126724181.1">
    <property type="nucleotide sequence ID" value="NZ_RYZH01000006.1"/>
</dbReference>